<evidence type="ECO:0000313" key="1">
    <source>
        <dbReference type="EMBL" id="GBP89555.1"/>
    </source>
</evidence>
<dbReference type="Proteomes" id="UP000299102">
    <property type="component" value="Unassembled WGS sequence"/>
</dbReference>
<protein>
    <submittedName>
        <fullName evidence="1">Uncharacterized protein</fullName>
    </submittedName>
</protein>
<name>A0A4C1ZSG9_EUMVA</name>
<sequence length="313" mass="35241">MKPEGDHWNYVTEHGNPNDIGLVPFALKRAPVLNDLQGPDSENVRWSQEICNETTQHTACRPLQLMTQTSRLSRSLLSTQTAFTLTHTYAIRSIGEFYYKLTFHWRRFYFCVSFRFLHSDLGSLSDALSCPTGAAFGTRRRCVHMSEDIIIIVIFALPVLSKSVPSHSLFSSNRGTWISSDHAGPLRVVTVNVRVATHVVRDRRLNRALRGTELGGSFRRNLRNDQSIGSWSRNRRATPPPSLLIILVEWGFKDHIVYRLTKNSARYVSPGDANTRTRANIEAAPHWRAQSDATATLMSNVSQSIRSAAAAVH</sequence>
<evidence type="ECO:0000313" key="2">
    <source>
        <dbReference type="Proteomes" id="UP000299102"/>
    </source>
</evidence>
<keyword evidence="2" id="KW-1185">Reference proteome</keyword>
<dbReference type="AlphaFoldDB" id="A0A4C1ZSG9"/>
<accession>A0A4C1ZSG9</accession>
<organism evidence="1 2">
    <name type="scientific">Eumeta variegata</name>
    <name type="common">Bagworm moth</name>
    <name type="synonym">Eumeta japonica</name>
    <dbReference type="NCBI Taxonomy" id="151549"/>
    <lineage>
        <taxon>Eukaryota</taxon>
        <taxon>Metazoa</taxon>
        <taxon>Ecdysozoa</taxon>
        <taxon>Arthropoda</taxon>
        <taxon>Hexapoda</taxon>
        <taxon>Insecta</taxon>
        <taxon>Pterygota</taxon>
        <taxon>Neoptera</taxon>
        <taxon>Endopterygota</taxon>
        <taxon>Lepidoptera</taxon>
        <taxon>Glossata</taxon>
        <taxon>Ditrysia</taxon>
        <taxon>Tineoidea</taxon>
        <taxon>Psychidae</taxon>
        <taxon>Oiketicinae</taxon>
        <taxon>Eumeta</taxon>
    </lineage>
</organism>
<gene>
    <name evidence="1" type="ORF">EVAR_58215_1</name>
</gene>
<reference evidence="1 2" key="1">
    <citation type="journal article" date="2019" name="Commun. Biol.">
        <title>The bagworm genome reveals a unique fibroin gene that provides high tensile strength.</title>
        <authorList>
            <person name="Kono N."/>
            <person name="Nakamura H."/>
            <person name="Ohtoshi R."/>
            <person name="Tomita M."/>
            <person name="Numata K."/>
            <person name="Arakawa K."/>
        </authorList>
    </citation>
    <scope>NUCLEOTIDE SEQUENCE [LARGE SCALE GENOMIC DNA]</scope>
</reference>
<proteinExistence type="predicted"/>
<dbReference type="EMBL" id="BGZK01002008">
    <property type="protein sequence ID" value="GBP89555.1"/>
    <property type="molecule type" value="Genomic_DNA"/>
</dbReference>
<comment type="caution">
    <text evidence="1">The sequence shown here is derived from an EMBL/GenBank/DDBJ whole genome shotgun (WGS) entry which is preliminary data.</text>
</comment>